<keyword evidence="1" id="KW-0472">Membrane</keyword>
<dbReference type="EMBL" id="MN641876">
    <property type="protein sequence ID" value="QII88802.1"/>
    <property type="molecule type" value="Genomic_DNA"/>
</dbReference>
<organismHost>
    <name type="scientific">Ornithodoros moubata</name>
    <name type="common">Soft tick</name>
    <name type="synonym">Argasid tick</name>
    <dbReference type="NCBI Taxonomy" id="6938"/>
</organismHost>
<evidence type="ECO:0000256" key="1">
    <source>
        <dbReference type="SAM" id="Phobius"/>
    </source>
</evidence>
<evidence type="ECO:0000313" key="2">
    <source>
        <dbReference type="EMBL" id="QII88802.1"/>
    </source>
</evidence>
<feature type="transmembrane region" description="Helical" evidence="1">
    <location>
        <begin position="122"/>
        <end position="138"/>
    </location>
</feature>
<organismHost>
    <name type="scientific">Ornithodoros</name>
    <name type="common">relapsing fever ticks</name>
    <dbReference type="NCBI Taxonomy" id="6937"/>
</organismHost>
<name>A0A6G7KTY2_ASF</name>
<organismHost>
    <name type="scientific">Phacochoerus africanus</name>
    <name type="common">Warthog</name>
    <dbReference type="NCBI Taxonomy" id="41426"/>
</organismHost>
<protein>
    <submittedName>
        <fullName evidence="2">PH171R</fullName>
    </submittedName>
</protein>
<keyword evidence="1" id="KW-0812">Transmembrane</keyword>
<gene>
    <name evidence="2" type="primary">H171R</name>
</gene>
<organismHost>
    <name type="scientific">Potamochoerus larvatus</name>
    <name type="common">Bushpig</name>
    <dbReference type="NCBI Taxonomy" id="273792"/>
</organismHost>
<organism evidence="2">
    <name type="scientific">African swine fever virus</name>
    <name type="common">ASFV</name>
    <dbReference type="NCBI Taxonomy" id="10497"/>
    <lineage>
        <taxon>Viruses</taxon>
        <taxon>Varidnaviria</taxon>
        <taxon>Bamfordvirae</taxon>
        <taxon>Nucleocytoviricota</taxon>
        <taxon>Pokkesviricetes</taxon>
        <taxon>Asfuvirales</taxon>
        <taxon>Asfarviridae</taxon>
        <taxon>Asfivirus</taxon>
        <taxon>Asfivirus haemorrhagiae</taxon>
    </lineage>
</organism>
<reference evidence="2" key="1">
    <citation type="submission" date="2019-11" db="EMBL/GenBank/DDBJ databases">
        <authorList>
            <person name="Ndlovu S.S."/>
            <person name="Carulei O."/>
        </authorList>
    </citation>
    <scope>NUCLEOTIDE SEQUENCE [LARGE SCALE GENOMIC DNA]</scope>
    <source>
        <strain evidence="2">RSA_W1_1999</strain>
    </source>
</reference>
<keyword evidence="1" id="KW-1133">Transmembrane helix</keyword>
<organismHost>
    <name type="scientific">Sus scrofa</name>
    <name type="common">Pig</name>
    <dbReference type="NCBI Taxonomy" id="9823"/>
</organismHost>
<sequence>MSCSFLYVWNPYMCYGLYRQTLRRLSSSIFFLLSKEKTRSRHPFSLRRSRKKFRKLLCFYWMYILRTIQDPLGRRVCSPCTHYCRINNPRTNSPCCRINSPRGMLFSHMCKYTIQNTRRNKYILYCAIIINIFLHYAMQTKVWTARYNFQKGQKGIPMLWTACFLYKT</sequence>
<proteinExistence type="predicted"/>
<organismHost>
    <name type="scientific">Phacochoerus aethiopicus</name>
    <name type="common">Warthog</name>
    <dbReference type="NCBI Taxonomy" id="85517"/>
</organismHost>
<accession>A0A6G7KTY2</accession>